<dbReference type="InterPro" id="IPR017937">
    <property type="entry name" value="Thioredoxin_CS"/>
</dbReference>
<dbReference type="EMBL" id="JAGKQM010000014">
    <property type="protein sequence ID" value="KAH0887454.1"/>
    <property type="molecule type" value="Genomic_DNA"/>
</dbReference>
<comment type="similarity">
    <text evidence="2 8">Belongs to the EPSP synthase family.</text>
</comment>
<dbReference type="PRINTS" id="PR00421">
    <property type="entry name" value="THIOREDOXIN"/>
</dbReference>
<evidence type="ECO:0000256" key="5">
    <source>
        <dbReference type="ARBA" id="ARBA00022679"/>
    </source>
</evidence>
<dbReference type="PANTHER" id="PTHR21090">
    <property type="entry name" value="AROM/DEHYDROQUINATE SYNTHASE"/>
    <property type="match status" value="1"/>
</dbReference>
<sequence>MAQSSRICHGVQNPCVIISNLSKSNQNKSPFSVSLKTHQPRASSWGLKKSGTMLNGSVIRPVKVTASVSTSEKASEIVLQPIREISGLIKLPGSKSLSNRILLLAALSEGTTVVDNLLNSDDINYMLDALKKLGLNVERDSVNNRAVVEGCGGIFPASLDSKSDIELYLGNAGTAMRPLTAAVTAAGGNASYVLDGVPRMRERPIGDLVVGLKQLGADVECTLGTNCPPVRVNANAPLALGDVEIEIIDKLISVPYVEMTLKLMERFGVSAEHSDSWDRFFVKGGQKYKSPGNAYVEGDASSASYFLAGAAITGETVTVEEVLEKMGCKVSWTENSVTVTGPSRDAFGMRHLRAVDVNMNKMPDVAMTLAVVALFADGPTTIRDVASWRVKETERMIAICTELRKLGATVEEGSDYCVITPPAKVKPAEIDTYDDHRMAMAFSLAACADVPVTIKDPGCTRKTFPDYFQVLENEGNESEHSGVTKLSSSAQWQLHFNGMKDSNQLLVIDFFASWCGPCKFIEPAFRHMAVKFTDVSFVKVDVDELPEVAREFNVNAMPTFVLVKNGKEVDRIVGTKQAELENKVTKHRGGQ</sequence>
<keyword evidence="6 8" id="KW-0057">Aromatic amino acid biosynthesis</keyword>
<reference evidence="10 11" key="1">
    <citation type="submission" date="2021-05" db="EMBL/GenBank/DDBJ databases">
        <title>Genome Assembly of Synthetic Allotetraploid Brassica napus Reveals Homoeologous Exchanges between Subgenomes.</title>
        <authorList>
            <person name="Davis J.T."/>
        </authorList>
    </citation>
    <scope>NUCLEOTIDE SEQUENCE [LARGE SCALE GENOMIC DNA]</scope>
    <source>
        <strain evidence="11">cv. Da-Ae</strain>
        <tissue evidence="10">Seedling</tissue>
    </source>
</reference>
<dbReference type="InterPro" id="IPR023193">
    <property type="entry name" value="EPSP_synthase_CS"/>
</dbReference>
<proteinExistence type="inferred from homology"/>
<keyword evidence="5 8" id="KW-0808">Transferase</keyword>
<dbReference type="Proteomes" id="UP000824890">
    <property type="component" value="Unassembled WGS sequence"/>
</dbReference>
<evidence type="ECO:0000256" key="4">
    <source>
        <dbReference type="ARBA" id="ARBA00022605"/>
    </source>
</evidence>
<dbReference type="Gene3D" id="3.65.10.10">
    <property type="entry name" value="Enolpyruvate transferase domain"/>
    <property type="match status" value="2"/>
</dbReference>
<name>A0ABQ8A4M3_BRANA</name>
<evidence type="ECO:0000256" key="2">
    <source>
        <dbReference type="ARBA" id="ARBA00009948"/>
    </source>
</evidence>
<dbReference type="Pfam" id="PF00085">
    <property type="entry name" value="Thioredoxin"/>
    <property type="match status" value="1"/>
</dbReference>
<evidence type="ECO:0000256" key="6">
    <source>
        <dbReference type="ARBA" id="ARBA00023141"/>
    </source>
</evidence>
<dbReference type="SUPFAM" id="SSF52833">
    <property type="entry name" value="Thioredoxin-like"/>
    <property type="match status" value="1"/>
</dbReference>
<evidence type="ECO:0000256" key="8">
    <source>
        <dbReference type="RuleBase" id="RU004164"/>
    </source>
</evidence>
<dbReference type="InterPro" id="IPR036968">
    <property type="entry name" value="Enolpyruvate_Tfrase_sf"/>
</dbReference>
<keyword evidence="11" id="KW-1185">Reference proteome</keyword>
<dbReference type="Pfam" id="PF00275">
    <property type="entry name" value="EPSP_synthase"/>
    <property type="match status" value="1"/>
</dbReference>
<protein>
    <recommendedName>
        <fullName evidence="3 8">3-phosphoshikimate 1-carboxyvinyltransferase</fullName>
        <ecNumber evidence="3 8">2.5.1.19</ecNumber>
    </recommendedName>
</protein>
<dbReference type="PROSITE" id="PS00885">
    <property type="entry name" value="EPSP_SYNTHASE_2"/>
    <property type="match status" value="1"/>
</dbReference>
<evidence type="ECO:0000313" key="10">
    <source>
        <dbReference type="EMBL" id="KAH0887454.1"/>
    </source>
</evidence>
<dbReference type="Gene3D" id="3.40.30.10">
    <property type="entry name" value="Glutaredoxin"/>
    <property type="match status" value="1"/>
</dbReference>
<dbReference type="EC" id="2.5.1.19" evidence="3 8"/>
<comment type="catalytic activity">
    <reaction evidence="7">
        <text>3-phosphoshikimate + phosphoenolpyruvate = 5-O-(1-carboxyvinyl)-3-phosphoshikimate + phosphate</text>
        <dbReference type="Rhea" id="RHEA:21256"/>
        <dbReference type="ChEBI" id="CHEBI:43474"/>
        <dbReference type="ChEBI" id="CHEBI:57701"/>
        <dbReference type="ChEBI" id="CHEBI:58702"/>
        <dbReference type="ChEBI" id="CHEBI:145989"/>
        <dbReference type="EC" id="2.5.1.19"/>
    </reaction>
    <physiologicalReaction direction="left-to-right" evidence="7">
        <dbReference type="Rhea" id="RHEA:21257"/>
    </physiologicalReaction>
</comment>
<organism evidence="10 11">
    <name type="scientific">Brassica napus</name>
    <name type="common">Rape</name>
    <dbReference type="NCBI Taxonomy" id="3708"/>
    <lineage>
        <taxon>Eukaryota</taxon>
        <taxon>Viridiplantae</taxon>
        <taxon>Streptophyta</taxon>
        <taxon>Embryophyta</taxon>
        <taxon>Tracheophyta</taxon>
        <taxon>Spermatophyta</taxon>
        <taxon>Magnoliopsida</taxon>
        <taxon>eudicotyledons</taxon>
        <taxon>Gunneridae</taxon>
        <taxon>Pentapetalae</taxon>
        <taxon>rosids</taxon>
        <taxon>malvids</taxon>
        <taxon>Brassicales</taxon>
        <taxon>Brassicaceae</taxon>
        <taxon>Brassiceae</taxon>
        <taxon>Brassica</taxon>
    </lineage>
</organism>
<dbReference type="PROSITE" id="PS51352">
    <property type="entry name" value="THIOREDOXIN_2"/>
    <property type="match status" value="1"/>
</dbReference>
<dbReference type="SUPFAM" id="SSF55205">
    <property type="entry name" value="EPT/RTPC-like"/>
    <property type="match status" value="1"/>
</dbReference>
<dbReference type="InterPro" id="IPR036249">
    <property type="entry name" value="Thioredoxin-like_sf"/>
</dbReference>
<keyword evidence="4 8" id="KW-0028">Amino-acid biosynthesis</keyword>
<dbReference type="InterPro" id="IPR006264">
    <property type="entry name" value="EPSP_synthase"/>
</dbReference>
<dbReference type="PANTHER" id="PTHR21090:SF5">
    <property type="entry name" value="PENTAFUNCTIONAL AROM POLYPEPTIDE"/>
    <property type="match status" value="1"/>
</dbReference>
<accession>A0ABQ8A4M3</accession>
<feature type="domain" description="Thioredoxin" evidence="9">
    <location>
        <begin position="458"/>
        <end position="589"/>
    </location>
</feature>
<dbReference type="InterPro" id="IPR013766">
    <property type="entry name" value="Thioredoxin_domain"/>
</dbReference>
<evidence type="ECO:0000313" key="11">
    <source>
        <dbReference type="Proteomes" id="UP000824890"/>
    </source>
</evidence>
<evidence type="ECO:0000256" key="3">
    <source>
        <dbReference type="ARBA" id="ARBA00012450"/>
    </source>
</evidence>
<dbReference type="CDD" id="cd01556">
    <property type="entry name" value="EPSP_synthase"/>
    <property type="match status" value="1"/>
</dbReference>
<evidence type="ECO:0000256" key="7">
    <source>
        <dbReference type="ARBA" id="ARBA00044633"/>
    </source>
</evidence>
<dbReference type="PROSITE" id="PS00104">
    <property type="entry name" value="EPSP_SYNTHASE_1"/>
    <property type="match status" value="1"/>
</dbReference>
<gene>
    <name evidence="10" type="ORF">HID58_063550</name>
</gene>
<evidence type="ECO:0000259" key="9">
    <source>
        <dbReference type="PROSITE" id="PS51352"/>
    </source>
</evidence>
<comment type="caution">
    <text evidence="10">The sequence shown here is derived from an EMBL/GenBank/DDBJ whole genome shotgun (WGS) entry which is preliminary data.</text>
</comment>
<dbReference type="CDD" id="cd02947">
    <property type="entry name" value="TRX_family"/>
    <property type="match status" value="1"/>
</dbReference>
<dbReference type="InterPro" id="IPR013792">
    <property type="entry name" value="RNA3'P_cycl/enolpyr_Trfase_a/b"/>
</dbReference>
<comment type="pathway">
    <text evidence="1 8">Metabolic intermediate biosynthesis; chorismate biosynthesis; chorismate from D-erythrose 4-phosphate and phosphoenolpyruvate: step 6/7.</text>
</comment>
<dbReference type="HAMAP" id="MF_00210">
    <property type="entry name" value="EPSP_synth"/>
    <property type="match status" value="1"/>
</dbReference>
<dbReference type="PROSITE" id="PS00194">
    <property type="entry name" value="THIOREDOXIN_1"/>
    <property type="match status" value="1"/>
</dbReference>
<dbReference type="InterPro" id="IPR001986">
    <property type="entry name" value="Enolpyruvate_Tfrase_dom"/>
</dbReference>
<evidence type="ECO:0000256" key="1">
    <source>
        <dbReference type="ARBA" id="ARBA00004811"/>
    </source>
</evidence>